<dbReference type="EnsemblMetazoa" id="tetur03g05990.1">
    <property type="protein sequence ID" value="tetur03g05990.1"/>
    <property type="gene ID" value="tetur03g05990"/>
</dbReference>
<dbReference type="FunFam" id="3.30.470.10:FF:000002">
    <property type="entry name" value="Branched-chain-amino-acid aminotransferase"/>
    <property type="match status" value="1"/>
</dbReference>
<reference evidence="12" key="2">
    <citation type="submission" date="2015-06" db="UniProtKB">
        <authorList>
            <consortium name="EnsemblMetazoa"/>
        </authorList>
    </citation>
    <scope>IDENTIFICATION</scope>
</reference>
<dbReference type="Gene3D" id="3.20.10.10">
    <property type="entry name" value="D-amino Acid Aminotransferase, subunit A, domain 2"/>
    <property type="match status" value="1"/>
</dbReference>
<dbReference type="Gene3D" id="3.30.470.10">
    <property type="match status" value="1"/>
</dbReference>
<dbReference type="PANTHER" id="PTHR11825:SF44">
    <property type="entry name" value="BRANCHED-CHAIN-AMINO-ACID AMINOTRANSFERASE"/>
    <property type="match status" value="1"/>
</dbReference>
<dbReference type="InterPro" id="IPR043131">
    <property type="entry name" value="BCAT-like_N"/>
</dbReference>
<dbReference type="Proteomes" id="UP000015104">
    <property type="component" value="Unassembled WGS sequence"/>
</dbReference>
<keyword evidence="6 10" id="KW-0663">Pyridoxal phosphate</keyword>
<dbReference type="AlphaFoldDB" id="T1K007"/>
<dbReference type="EMBL" id="CAEY01001131">
    <property type="status" value="NOT_ANNOTATED_CDS"/>
    <property type="molecule type" value="Genomic_DNA"/>
</dbReference>
<dbReference type="NCBIfam" id="NF009897">
    <property type="entry name" value="PRK13357.1"/>
    <property type="match status" value="1"/>
</dbReference>
<accession>T1K007</accession>
<evidence type="ECO:0000256" key="7">
    <source>
        <dbReference type="ARBA" id="ARBA00023304"/>
    </source>
</evidence>
<dbReference type="GO" id="GO:0009099">
    <property type="term" value="P:L-valine biosynthetic process"/>
    <property type="evidence" value="ECO:0007669"/>
    <property type="project" value="TreeGrafter"/>
</dbReference>
<dbReference type="CDD" id="cd01557">
    <property type="entry name" value="BCAT_beta_family"/>
    <property type="match status" value="1"/>
</dbReference>
<keyword evidence="5 11" id="KW-0808">Transferase</keyword>
<evidence type="ECO:0000256" key="11">
    <source>
        <dbReference type="RuleBase" id="RU004517"/>
    </source>
</evidence>
<dbReference type="FunFam" id="3.20.10.10:FF:000004">
    <property type="entry name" value="Branched-chain-amino-acid aminotransferase"/>
    <property type="match status" value="1"/>
</dbReference>
<evidence type="ECO:0000256" key="3">
    <source>
        <dbReference type="ARBA" id="ARBA00022576"/>
    </source>
</evidence>
<dbReference type="InterPro" id="IPR018300">
    <property type="entry name" value="Aminotrans_IV_CS"/>
</dbReference>
<comment type="catalytic activity">
    <reaction evidence="11">
        <text>L-isoleucine + 2-oxoglutarate = (S)-3-methyl-2-oxopentanoate + L-glutamate</text>
        <dbReference type="Rhea" id="RHEA:24801"/>
        <dbReference type="ChEBI" id="CHEBI:16810"/>
        <dbReference type="ChEBI" id="CHEBI:29985"/>
        <dbReference type="ChEBI" id="CHEBI:35146"/>
        <dbReference type="ChEBI" id="CHEBI:58045"/>
        <dbReference type="EC" id="2.6.1.42"/>
    </reaction>
</comment>
<keyword evidence="3 11" id="KW-0032">Aminotransferase</keyword>
<feature type="modified residue" description="N6-(pyridoxal phosphate)lysine" evidence="8">
    <location>
        <position position="220"/>
    </location>
</feature>
<dbReference type="Pfam" id="PF01063">
    <property type="entry name" value="Aminotran_4"/>
    <property type="match status" value="1"/>
</dbReference>
<sequence>MVSSFMRVSRRLLSTVNTSTFKAENLRVTLCPPDQRKRKPTDPNSLQFGKLFSDHLLSIKWTQKNGWNDPEIIPFQNFTIHPASKAIHYAQSIFEGMKAFRGVDGKIRLFRPEANMARFLRSAERASLASFDPDELLKCLKKLITIEADWVPNWEFTSLYIRPTFMGTEPALGVNPSIESHLYVIVSPVGCYFGTKIEPVSLYADPRWVRAWPGGAGSSKLSANYAPTLSIQKKAEEKGCQQVLWLYGEDHQITEVGAMNVFVYLINEQGEKELVTPPLNQGVILPGVTRDSVLAVTREWNQFKVNERIITMKEVCKAHEEKRLLEMFGAGTAAVVCPIGRINFNNKDYLIPSESKENISHRLLTTLTDIQYGKTEYKNWTQIVC</sequence>
<evidence type="ECO:0000256" key="2">
    <source>
        <dbReference type="ARBA" id="ARBA00009320"/>
    </source>
</evidence>
<protein>
    <recommendedName>
        <fullName evidence="11">Branched-chain-amino-acid aminotransferase</fullName>
        <ecNumber evidence="11">2.6.1.42</ecNumber>
    </recommendedName>
</protein>
<dbReference type="InterPro" id="IPR043132">
    <property type="entry name" value="BCAT-like_C"/>
</dbReference>
<dbReference type="GO" id="GO:0005739">
    <property type="term" value="C:mitochondrion"/>
    <property type="evidence" value="ECO:0007669"/>
    <property type="project" value="TreeGrafter"/>
</dbReference>
<dbReference type="eggNOG" id="KOG0975">
    <property type="taxonomic scope" value="Eukaryota"/>
</dbReference>
<dbReference type="InterPro" id="IPR033939">
    <property type="entry name" value="BCAT_family"/>
</dbReference>
<evidence type="ECO:0000256" key="9">
    <source>
        <dbReference type="RuleBase" id="RU004106"/>
    </source>
</evidence>
<dbReference type="STRING" id="32264.T1K007"/>
<comment type="catalytic activity">
    <reaction evidence="11">
        <text>L-valine + 2-oxoglutarate = 3-methyl-2-oxobutanoate + L-glutamate</text>
        <dbReference type="Rhea" id="RHEA:24813"/>
        <dbReference type="ChEBI" id="CHEBI:11851"/>
        <dbReference type="ChEBI" id="CHEBI:16810"/>
        <dbReference type="ChEBI" id="CHEBI:29985"/>
        <dbReference type="ChEBI" id="CHEBI:57762"/>
        <dbReference type="EC" id="2.6.1.42"/>
    </reaction>
</comment>
<evidence type="ECO:0000313" key="13">
    <source>
        <dbReference type="Proteomes" id="UP000015104"/>
    </source>
</evidence>
<dbReference type="PANTHER" id="PTHR11825">
    <property type="entry name" value="SUBGROUP IIII AMINOTRANSFERASE"/>
    <property type="match status" value="1"/>
</dbReference>
<comment type="similarity">
    <text evidence="2 9">Belongs to the class-IV pyridoxal-phosphate-dependent aminotransferase family.</text>
</comment>
<evidence type="ECO:0000256" key="5">
    <source>
        <dbReference type="ARBA" id="ARBA00022679"/>
    </source>
</evidence>
<dbReference type="GO" id="GO:0052655">
    <property type="term" value="F:L-valine-2-oxoglutarate transaminase activity"/>
    <property type="evidence" value="ECO:0007669"/>
    <property type="project" value="RHEA"/>
</dbReference>
<keyword evidence="4 11" id="KW-0028">Amino-acid biosynthesis</keyword>
<dbReference type="NCBIfam" id="TIGR01123">
    <property type="entry name" value="ilvE_II"/>
    <property type="match status" value="1"/>
</dbReference>
<dbReference type="GO" id="GO:0009098">
    <property type="term" value="P:L-leucine biosynthetic process"/>
    <property type="evidence" value="ECO:0007669"/>
    <property type="project" value="TreeGrafter"/>
</dbReference>
<evidence type="ECO:0000256" key="8">
    <source>
        <dbReference type="PIRSR" id="PIRSR006468-1"/>
    </source>
</evidence>
<evidence type="ECO:0000256" key="4">
    <source>
        <dbReference type="ARBA" id="ARBA00022605"/>
    </source>
</evidence>
<dbReference type="SUPFAM" id="SSF56752">
    <property type="entry name" value="D-aminoacid aminotransferase-like PLP-dependent enzymes"/>
    <property type="match status" value="1"/>
</dbReference>
<keyword evidence="7 11" id="KW-0100">Branched-chain amino acid biosynthesis</keyword>
<comment type="cofactor">
    <cofactor evidence="1 10">
        <name>pyridoxal 5'-phosphate</name>
        <dbReference type="ChEBI" id="CHEBI:597326"/>
    </cofactor>
</comment>
<reference evidence="13" key="1">
    <citation type="submission" date="2011-08" db="EMBL/GenBank/DDBJ databases">
        <authorList>
            <person name="Rombauts S."/>
        </authorList>
    </citation>
    <scope>NUCLEOTIDE SEQUENCE</scope>
    <source>
        <strain evidence="13">London</strain>
    </source>
</reference>
<dbReference type="InterPro" id="IPR001544">
    <property type="entry name" value="Aminotrans_IV"/>
</dbReference>
<organism evidence="12 13">
    <name type="scientific">Tetranychus urticae</name>
    <name type="common">Two-spotted spider mite</name>
    <dbReference type="NCBI Taxonomy" id="32264"/>
    <lineage>
        <taxon>Eukaryota</taxon>
        <taxon>Metazoa</taxon>
        <taxon>Ecdysozoa</taxon>
        <taxon>Arthropoda</taxon>
        <taxon>Chelicerata</taxon>
        <taxon>Arachnida</taxon>
        <taxon>Acari</taxon>
        <taxon>Acariformes</taxon>
        <taxon>Trombidiformes</taxon>
        <taxon>Prostigmata</taxon>
        <taxon>Eleutherengona</taxon>
        <taxon>Raphignathae</taxon>
        <taxon>Tetranychoidea</taxon>
        <taxon>Tetranychidae</taxon>
        <taxon>Tetranychus</taxon>
    </lineage>
</organism>
<name>T1K007_TETUR</name>
<dbReference type="PROSITE" id="PS00770">
    <property type="entry name" value="AA_TRANSFER_CLASS_4"/>
    <property type="match status" value="1"/>
</dbReference>
<keyword evidence="13" id="KW-1185">Reference proteome</keyword>
<gene>
    <name evidence="12" type="primary">107359233</name>
</gene>
<dbReference type="InterPro" id="IPR036038">
    <property type="entry name" value="Aminotransferase-like"/>
</dbReference>
<dbReference type="PIRSF" id="PIRSF006468">
    <property type="entry name" value="BCAT1"/>
    <property type="match status" value="1"/>
</dbReference>
<evidence type="ECO:0000313" key="12">
    <source>
        <dbReference type="EnsemblMetazoa" id="tetur03g05990.1"/>
    </source>
</evidence>
<dbReference type="HOGENOM" id="CLU_031922_0_2_1"/>
<dbReference type="EC" id="2.6.1.42" evidence="11"/>
<comment type="catalytic activity">
    <reaction evidence="11">
        <text>L-leucine + 2-oxoglutarate = 4-methyl-2-oxopentanoate + L-glutamate</text>
        <dbReference type="Rhea" id="RHEA:18321"/>
        <dbReference type="ChEBI" id="CHEBI:16810"/>
        <dbReference type="ChEBI" id="CHEBI:17865"/>
        <dbReference type="ChEBI" id="CHEBI:29985"/>
        <dbReference type="ChEBI" id="CHEBI:57427"/>
        <dbReference type="EC" id="2.6.1.42"/>
    </reaction>
</comment>
<evidence type="ECO:0000256" key="1">
    <source>
        <dbReference type="ARBA" id="ARBA00001933"/>
    </source>
</evidence>
<proteinExistence type="inferred from homology"/>
<evidence type="ECO:0000256" key="10">
    <source>
        <dbReference type="RuleBase" id="RU004516"/>
    </source>
</evidence>
<dbReference type="InterPro" id="IPR005786">
    <property type="entry name" value="B_amino_transII"/>
</dbReference>
<evidence type="ECO:0000256" key="6">
    <source>
        <dbReference type="ARBA" id="ARBA00022898"/>
    </source>
</evidence>
<dbReference type="GO" id="GO:0052654">
    <property type="term" value="F:L-leucine-2-oxoglutarate transaminase activity"/>
    <property type="evidence" value="ECO:0007669"/>
    <property type="project" value="RHEA"/>
</dbReference>
<dbReference type="GO" id="GO:0052656">
    <property type="term" value="F:L-isoleucine-2-oxoglutarate transaminase activity"/>
    <property type="evidence" value="ECO:0007669"/>
    <property type="project" value="RHEA"/>
</dbReference>